<dbReference type="AlphaFoldDB" id="V9EDL0"/>
<accession>V9EDL0</accession>
<evidence type="ECO:0000313" key="1">
    <source>
        <dbReference type="EMBL" id="ETI36996.1"/>
    </source>
</evidence>
<name>V9EDL0_PHYNI</name>
<dbReference type="HOGENOM" id="CLU_3352217_0_0_1"/>
<comment type="caution">
    <text evidence="1">The sequence shown here is derived from an EMBL/GenBank/DDBJ whole genome shotgun (WGS) entry which is preliminary data.</text>
</comment>
<organism evidence="1 2">
    <name type="scientific">Phytophthora nicotianae P1569</name>
    <dbReference type="NCBI Taxonomy" id="1317065"/>
    <lineage>
        <taxon>Eukaryota</taxon>
        <taxon>Sar</taxon>
        <taxon>Stramenopiles</taxon>
        <taxon>Oomycota</taxon>
        <taxon>Peronosporomycetes</taxon>
        <taxon>Peronosporales</taxon>
        <taxon>Peronosporaceae</taxon>
        <taxon>Phytophthora</taxon>
    </lineage>
</organism>
<evidence type="ECO:0000313" key="2">
    <source>
        <dbReference type="Proteomes" id="UP000018721"/>
    </source>
</evidence>
<keyword evidence="2" id="KW-1185">Reference proteome</keyword>
<dbReference type="EMBL" id="ANIZ01002981">
    <property type="protein sequence ID" value="ETI36996.1"/>
    <property type="molecule type" value="Genomic_DNA"/>
</dbReference>
<proteinExistence type="predicted"/>
<reference evidence="1 2" key="1">
    <citation type="submission" date="2013-11" db="EMBL/GenBank/DDBJ databases">
        <title>The Genome Sequence of Phytophthora parasitica P1569.</title>
        <authorList>
            <consortium name="The Broad Institute Genomics Platform"/>
            <person name="Russ C."/>
            <person name="Tyler B."/>
            <person name="Panabieres F."/>
            <person name="Shan W."/>
            <person name="Tripathy S."/>
            <person name="Grunwald N."/>
            <person name="Machado M."/>
            <person name="Johnson C.S."/>
            <person name="Arredondo F."/>
            <person name="Hong C."/>
            <person name="Coffey M."/>
            <person name="Young S.K."/>
            <person name="Zeng Q."/>
            <person name="Gargeya S."/>
            <person name="Fitzgerald M."/>
            <person name="Abouelleil A."/>
            <person name="Alvarado L."/>
            <person name="Chapman S.B."/>
            <person name="Gainer-Dewar J."/>
            <person name="Goldberg J."/>
            <person name="Griggs A."/>
            <person name="Gujja S."/>
            <person name="Hansen M."/>
            <person name="Howarth C."/>
            <person name="Imamovic A."/>
            <person name="Ireland A."/>
            <person name="Larimer J."/>
            <person name="McCowan C."/>
            <person name="Murphy C."/>
            <person name="Pearson M."/>
            <person name="Poon T.W."/>
            <person name="Priest M."/>
            <person name="Roberts A."/>
            <person name="Saif S."/>
            <person name="Shea T."/>
            <person name="Sykes S."/>
            <person name="Wortman J."/>
            <person name="Nusbaum C."/>
            <person name="Birren B."/>
        </authorList>
    </citation>
    <scope>NUCLEOTIDE SEQUENCE [LARGE SCALE GENOMIC DNA]</scope>
    <source>
        <strain evidence="1 2">P1569</strain>
    </source>
</reference>
<dbReference type="Proteomes" id="UP000018721">
    <property type="component" value="Unassembled WGS sequence"/>
</dbReference>
<gene>
    <name evidence="1" type="ORF">F443_16984</name>
</gene>
<protein>
    <submittedName>
        <fullName evidence="1">Uncharacterized protein</fullName>
    </submittedName>
</protein>
<sequence length="37" mass="4079">MGLLLLDIGGSAMAARALRSRLLHSLMPWMLRLLMGI</sequence>